<evidence type="ECO:0000313" key="3">
    <source>
        <dbReference type="EMBL" id="CAB4029239.1"/>
    </source>
</evidence>
<name>A0A7D9LAS6_PARCT</name>
<keyword evidence="4" id="KW-1185">Reference proteome</keyword>
<dbReference type="EMBL" id="CACRXK020016033">
    <property type="protein sequence ID" value="CAB4029239.1"/>
    <property type="molecule type" value="Genomic_DNA"/>
</dbReference>
<protein>
    <submittedName>
        <fullName evidence="3">FAM8A1</fullName>
    </submittedName>
</protein>
<evidence type="ECO:0000256" key="1">
    <source>
        <dbReference type="SAM" id="MobiDB-lite"/>
    </source>
</evidence>
<evidence type="ECO:0000256" key="2">
    <source>
        <dbReference type="SAM" id="Phobius"/>
    </source>
</evidence>
<keyword evidence="2" id="KW-1133">Transmembrane helix</keyword>
<organism evidence="3 4">
    <name type="scientific">Paramuricea clavata</name>
    <name type="common">Red gorgonian</name>
    <name type="synonym">Violescent sea-whip</name>
    <dbReference type="NCBI Taxonomy" id="317549"/>
    <lineage>
        <taxon>Eukaryota</taxon>
        <taxon>Metazoa</taxon>
        <taxon>Cnidaria</taxon>
        <taxon>Anthozoa</taxon>
        <taxon>Octocorallia</taxon>
        <taxon>Malacalcyonacea</taxon>
        <taxon>Plexauridae</taxon>
        <taxon>Paramuricea</taxon>
    </lineage>
</organism>
<dbReference type="InterPro" id="IPR039871">
    <property type="entry name" value="FAM8A1"/>
</dbReference>
<proteinExistence type="predicted"/>
<dbReference type="OrthoDB" id="10061042at2759"/>
<dbReference type="AlphaFoldDB" id="A0A7D9LAS6"/>
<keyword evidence="2" id="KW-0812">Transmembrane</keyword>
<reference evidence="3" key="1">
    <citation type="submission" date="2020-04" db="EMBL/GenBank/DDBJ databases">
        <authorList>
            <person name="Alioto T."/>
            <person name="Alioto T."/>
            <person name="Gomez Garrido J."/>
        </authorList>
    </citation>
    <scope>NUCLEOTIDE SEQUENCE</scope>
    <source>
        <strain evidence="3">A484AB</strain>
    </source>
</reference>
<sequence>MAEQQERVDVNTGQNNERNTNTSVPDYSNNQAWTQYWQYYYSYYMYYYTSYYYMALSQNSAGFVGPSAVNVQPTTAQLNGARVHPNNQPDLRQRLFNGSLFGVVNLGQRVEPEERYEYKIASLGKRVFAEFIDFVFLYFLKYSLFLLYYKDPDKLNSQFQYILVIDDNTSMKDLEDVLVQALIYRFIVFLYE</sequence>
<feature type="compositionally biased region" description="Polar residues" evidence="1">
    <location>
        <begin position="11"/>
        <end position="24"/>
    </location>
</feature>
<accession>A0A7D9LAS6</accession>
<dbReference type="PANTHER" id="PTHR13659">
    <property type="entry name" value="AUTOSOMAL HIGHLY CONSERVED PROTEIN"/>
    <property type="match status" value="1"/>
</dbReference>
<comment type="caution">
    <text evidence="3">The sequence shown here is derived from an EMBL/GenBank/DDBJ whole genome shotgun (WGS) entry which is preliminary data.</text>
</comment>
<feature type="non-terminal residue" evidence="3">
    <location>
        <position position="192"/>
    </location>
</feature>
<keyword evidence="2" id="KW-0472">Membrane</keyword>
<evidence type="ECO:0000313" key="4">
    <source>
        <dbReference type="Proteomes" id="UP001152795"/>
    </source>
</evidence>
<feature type="region of interest" description="Disordered" evidence="1">
    <location>
        <begin position="1"/>
        <end position="24"/>
    </location>
</feature>
<feature type="transmembrane region" description="Helical" evidence="2">
    <location>
        <begin position="127"/>
        <end position="149"/>
    </location>
</feature>
<gene>
    <name evidence="3" type="ORF">PACLA_8A008930</name>
</gene>
<dbReference type="Proteomes" id="UP001152795">
    <property type="component" value="Unassembled WGS sequence"/>
</dbReference>
<dbReference type="PANTHER" id="PTHR13659:SF5">
    <property type="entry name" value="PROTEIN FAM8A1"/>
    <property type="match status" value="1"/>
</dbReference>